<sequence>MKKPTLIATAALSFALLFIFTFSNKVDMYEKKVIYNEPIKALENFIKYSNILEEAKVNKSRYKLVRTNEFYESISRRYRLYLGDNKQENRMMGFYSIPTFIESYKIEELKENQVESIKLNHEESYSIIENYKRPIDIKYFKVTGKCLRDYNWSRNNLNDKGVLKKEAFENIEKNTGIFNGNYVFIVVDEGEGYVVDYYEEIGSYDVSREE</sequence>
<proteinExistence type="predicted"/>
<accession>A0A1U6JDE6</accession>
<gene>
    <name evidence="1" type="ORF">CCH01_14450</name>
</gene>
<dbReference type="AlphaFoldDB" id="A0A1U6JDE6"/>
<dbReference type="EMBL" id="LT799839">
    <property type="protein sequence ID" value="SLK18355.1"/>
    <property type="molecule type" value="Genomic_DNA"/>
</dbReference>
<dbReference type="Proteomes" id="UP000190476">
    <property type="component" value="Chromosome I"/>
</dbReference>
<dbReference type="OrthoDB" id="1911373at2"/>
<name>A0A1U6JDE6_9CLOT</name>
<dbReference type="GeneID" id="66301775"/>
<protein>
    <submittedName>
        <fullName evidence="1">Uncharacterized protein</fullName>
    </submittedName>
</protein>
<keyword evidence="2" id="KW-1185">Reference proteome</keyword>
<reference evidence="2" key="1">
    <citation type="submission" date="2017-03" db="EMBL/GenBank/DDBJ databases">
        <authorList>
            <person name="Falquet L."/>
            <person name="Falquet L."/>
        </authorList>
    </citation>
    <scope>NUCLEOTIDE SEQUENCE [LARGE SCALE GENOMIC DNA]</scope>
</reference>
<evidence type="ECO:0000313" key="2">
    <source>
        <dbReference type="Proteomes" id="UP000190476"/>
    </source>
</evidence>
<organism evidence="1 2">
    <name type="scientific">Clostridium chauvoei JF4335</name>
    <dbReference type="NCBI Taxonomy" id="1351755"/>
    <lineage>
        <taxon>Bacteria</taxon>
        <taxon>Bacillati</taxon>
        <taxon>Bacillota</taxon>
        <taxon>Clostridia</taxon>
        <taxon>Eubacteriales</taxon>
        <taxon>Clostridiaceae</taxon>
        <taxon>Clostridium</taxon>
    </lineage>
</organism>
<evidence type="ECO:0000313" key="1">
    <source>
        <dbReference type="EMBL" id="SLK18355.1"/>
    </source>
</evidence>
<dbReference type="RefSeq" id="WP_079481384.1">
    <property type="nucleotide sequence ID" value="NZ_CBML010000006.1"/>
</dbReference>
<dbReference type="STRING" id="1351755.CCH01_14450"/>